<feature type="transmembrane region" description="Helical" evidence="15">
    <location>
        <begin position="1115"/>
        <end position="1136"/>
    </location>
</feature>
<feature type="region of interest" description="Disordered" evidence="16">
    <location>
        <begin position="1"/>
        <end position="86"/>
    </location>
</feature>
<dbReference type="Pfam" id="PF16212">
    <property type="entry name" value="PhoLip_ATPase_C"/>
    <property type="match status" value="1"/>
</dbReference>
<feature type="binding site" evidence="13">
    <location>
        <position position="674"/>
    </location>
    <ligand>
        <name>ATP</name>
        <dbReference type="ChEBI" id="CHEBI:30616"/>
    </ligand>
</feature>
<comment type="catalytic activity">
    <reaction evidence="11 15">
        <text>ATP + H2O + phospholipidSide 1 = ADP + phosphate + phospholipidSide 2.</text>
        <dbReference type="EC" id="7.6.2.1"/>
    </reaction>
</comment>
<evidence type="ECO:0000259" key="17">
    <source>
        <dbReference type="Pfam" id="PF16209"/>
    </source>
</evidence>
<dbReference type="SFLD" id="SFLDF00027">
    <property type="entry name" value="p-type_atpase"/>
    <property type="match status" value="1"/>
</dbReference>
<dbReference type="GO" id="GO:0000287">
    <property type="term" value="F:magnesium ion binding"/>
    <property type="evidence" value="ECO:0007669"/>
    <property type="project" value="UniProtKB-UniRule"/>
</dbReference>
<keyword evidence="9 15" id="KW-1133">Transmembrane helix</keyword>
<feature type="domain" description="P-type ATPase N-terminal" evidence="17">
    <location>
        <begin position="133"/>
        <end position="198"/>
    </location>
</feature>
<dbReference type="FunFam" id="2.70.150.10:FF:000054">
    <property type="entry name" value="Phospholipid-transporting ATPase"/>
    <property type="match status" value="1"/>
</dbReference>
<feature type="transmembrane region" description="Helical" evidence="15">
    <location>
        <begin position="1143"/>
        <end position="1170"/>
    </location>
</feature>
<dbReference type="SUPFAM" id="SSF81660">
    <property type="entry name" value="Metal cation-transporting ATPase, ATP-binding domain N"/>
    <property type="match status" value="1"/>
</dbReference>
<feature type="compositionally biased region" description="Polar residues" evidence="16">
    <location>
        <begin position="32"/>
        <end position="63"/>
    </location>
</feature>
<dbReference type="InterPro" id="IPR023214">
    <property type="entry name" value="HAD_sf"/>
</dbReference>
<feature type="binding site" evidence="14">
    <location>
        <position position="523"/>
    </location>
    <ligand>
        <name>Mg(2+)</name>
        <dbReference type="ChEBI" id="CHEBI:18420"/>
    </ligand>
</feature>
<feature type="transmembrane region" description="Helical" evidence="15">
    <location>
        <begin position="198"/>
        <end position="216"/>
    </location>
</feature>
<feature type="active site" description="4-aspartylphosphate intermediate" evidence="12">
    <location>
        <position position="523"/>
    </location>
</feature>
<evidence type="ECO:0000256" key="6">
    <source>
        <dbReference type="ARBA" id="ARBA00022840"/>
    </source>
</evidence>
<feature type="domain" description="P-type ATPase C-terminal" evidence="18">
    <location>
        <begin position="966"/>
        <end position="1205"/>
    </location>
</feature>
<evidence type="ECO:0000256" key="4">
    <source>
        <dbReference type="ARBA" id="ARBA00022723"/>
    </source>
</evidence>
<dbReference type="Gene3D" id="3.40.50.1000">
    <property type="entry name" value="HAD superfamily/HAD-like"/>
    <property type="match status" value="1"/>
</dbReference>
<dbReference type="FunFam" id="3.40.1110.10:FF:000025">
    <property type="entry name" value="Phospholipid-transporting ATPase"/>
    <property type="match status" value="1"/>
</dbReference>
<feature type="binding site" evidence="13">
    <location>
        <position position="697"/>
    </location>
    <ligand>
        <name>ATP</name>
        <dbReference type="ChEBI" id="CHEBI:30616"/>
    </ligand>
</feature>
<dbReference type="NCBIfam" id="TIGR01494">
    <property type="entry name" value="ATPase_P-type"/>
    <property type="match status" value="2"/>
</dbReference>
<dbReference type="InterPro" id="IPR023299">
    <property type="entry name" value="ATPase_P-typ_cyto_dom_N"/>
</dbReference>
<dbReference type="InParanoid" id="A0A068V6W2"/>
<dbReference type="Gramene" id="CDP16545">
    <property type="protein sequence ID" value="CDP16545"/>
    <property type="gene ID" value="GSCOC_T00018928001"/>
</dbReference>
<feature type="binding site" evidence="13">
    <location>
        <position position="814"/>
    </location>
    <ligand>
        <name>ATP</name>
        <dbReference type="ChEBI" id="CHEBI:30616"/>
    </ligand>
</feature>
<dbReference type="SFLD" id="SFLDG00002">
    <property type="entry name" value="C1.7:_P-type_atpase_like"/>
    <property type="match status" value="1"/>
</dbReference>
<dbReference type="Proteomes" id="UP000295252">
    <property type="component" value="Chromosome IV"/>
</dbReference>
<dbReference type="FunCoup" id="A0A068V6W2">
    <property type="interactions" value="452"/>
</dbReference>
<feature type="binding site" evidence="14">
    <location>
        <position position="944"/>
    </location>
    <ligand>
        <name>Mg(2+)</name>
        <dbReference type="ChEBI" id="CHEBI:18420"/>
    </ligand>
</feature>
<dbReference type="InterPro" id="IPR006539">
    <property type="entry name" value="P-type_ATPase_IV"/>
</dbReference>
<dbReference type="GO" id="GO:0140326">
    <property type="term" value="F:ATPase-coupled intramembrane lipid transporter activity"/>
    <property type="evidence" value="ECO:0007669"/>
    <property type="project" value="UniProtKB-EC"/>
</dbReference>
<dbReference type="InterPro" id="IPR001757">
    <property type="entry name" value="P_typ_ATPase"/>
</dbReference>
<evidence type="ECO:0000256" key="10">
    <source>
        <dbReference type="ARBA" id="ARBA00023136"/>
    </source>
</evidence>
<feature type="binding site" evidence="13">
    <location>
        <position position="944"/>
    </location>
    <ligand>
        <name>ATP</name>
        <dbReference type="ChEBI" id="CHEBI:30616"/>
    </ligand>
</feature>
<keyword evidence="7 14" id="KW-0460">Magnesium</keyword>
<feature type="binding site" evidence="13">
    <location>
        <position position="732"/>
    </location>
    <ligand>
        <name>ATP</name>
        <dbReference type="ChEBI" id="CHEBI:30616"/>
    </ligand>
</feature>
<evidence type="ECO:0000256" key="7">
    <source>
        <dbReference type="ARBA" id="ARBA00022842"/>
    </source>
</evidence>
<feature type="transmembrane region" description="Helical" evidence="15">
    <location>
        <begin position="1002"/>
        <end position="1021"/>
    </location>
</feature>
<evidence type="ECO:0000256" key="15">
    <source>
        <dbReference type="RuleBase" id="RU362033"/>
    </source>
</evidence>
<dbReference type="InterPro" id="IPR032630">
    <property type="entry name" value="P_typ_ATPase_c"/>
</dbReference>
<comment type="similarity">
    <text evidence="2 15">Belongs to the cation transport ATPase (P-type) (TC 3.A.3) family. Type IV subfamily.</text>
</comment>
<name>A0A068V6W2_COFCA</name>
<evidence type="ECO:0000256" key="5">
    <source>
        <dbReference type="ARBA" id="ARBA00022741"/>
    </source>
</evidence>
<feature type="binding site" evidence="13">
    <location>
        <position position="524"/>
    </location>
    <ligand>
        <name>ATP</name>
        <dbReference type="ChEBI" id="CHEBI:30616"/>
    </ligand>
</feature>
<dbReference type="NCBIfam" id="TIGR01652">
    <property type="entry name" value="ATPase-Plipid"/>
    <property type="match status" value="1"/>
</dbReference>
<comment type="cofactor">
    <cofactor evidence="14">
        <name>Mg(2+)</name>
        <dbReference type="ChEBI" id="CHEBI:18420"/>
    </cofactor>
</comment>
<protein>
    <recommendedName>
        <fullName evidence="15">Phospholipid-transporting ATPase</fullName>
        <ecNumber evidence="15">7.6.2.1</ecNumber>
    </recommendedName>
</protein>
<dbReference type="InterPro" id="IPR018303">
    <property type="entry name" value="ATPase_P-typ_P_site"/>
</dbReference>
<feature type="binding site" evidence="13">
    <location>
        <position position="525"/>
    </location>
    <ligand>
        <name>ATP</name>
        <dbReference type="ChEBI" id="CHEBI:30616"/>
    </ligand>
</feature>
<evidence type="ECO:0000256" key="8">
    <source>
        <dbReference type="ARBA" id="ARBA00022967"/>
    </source>
</evidence>
<comment type="subcellular location">
    <subcellularLocation>
        <location evidence="1 15">Membrane</location>
        <topology evidence="1 15">Multi-pass membrane protein</topology>
    </subcellularLocation>
</comment>
<feature type="binding site" evidence="13">
    <location>
        <position position="812"/>
    </location>
    <ligand>
        <name>ATP</name>
        <dbReference type="ChEBI" id="CHEBI:30616"/>
    </ligand>
</feature>
<feature type="transmembrane region" description="Helical" evidence="15">
    <location>
        <begin position="1176"/>
        <end position="1196"/>
    </location>
</feature>
<dbReference type="GO" id="GO:0005886">
    <property type="term" value="C:plasma membrane"/>
    <property type="evidence" value="ECO:0007669"/>
    <property type="project" value="EnsemblPlants"/>
</dbReference>
<keyword evidence="3 15" id="KW-0812">Transmembrane</keyword>
<feature type="binding site" evidence="13">
    <location>
        <position position="523"/>
    </location>
    <ligand>
        <name>ATP</name>
        <dbReference type="ChEBI" id="CHEBI:30616"/>
    </ligand>
</feature>
<evidence type="ECO:0000256" key="11">
    <source>
        <dbReference type="ARBA" id="ARBA00034036"/>
    </source>
</evidence>
<dbReference type="PRINTS" id="PR00119">
    <property type="entry name" value="CATATPASE"/>
</dbReference>
<keyword evidence="6 13" id="KW-0067">ATP-binding</keyword>
<dbReference type="GO" id="GO:0016887">
    <property type="term" value="F:ATP hydrolysis activity"/>
    <property type="evidence" value="ECO:0007669"/>
    <property type="project" value="InterPro"/>
</dbReference>
<dbReference type="SUPFAM" id="SSF81665">
    <property type="entry name" value="Calcium ATPase, transmembrane domain M"/>
    <property type="match status" value="1"/>
</dbReference>
<dbReference type="InterPro" id="IPR023298">
    <property type="entry name" value="ATPase_P-typ_TM_dom_sf"/>
</dbReference>
<dbReference type="EC" id="7.6.2.1" evidence="15"/>
<dbReference type="AlphaFoldDB" id="A0A068V6W2"/>
<evidence type="ECO:0000256" key="3">
    <source>
        <dbReference type="ARBA" id="ARBA00022692"/>
    </source>
</evidence>
<dbReference type="PANTHER" id="PTHR24092">
    <property type="entry name" value="PROBABLE PHOSPHOLIPID-TRANSPORTING ATPASE"/>
    <property type="match status" value="1"/>
</dbReference>
<keyword evidence="4 14" id="KW-0479">Metal-binding</keyword>
<feature type="binding site" evidence="13">
    <location>
        <position position="813"/>
    </location>
    <ligand>
        <name>ATP</name>
        <dbReference type="ChEBI" id="CHEBI:30616"/>
    </ligand>
</feature>
<keyword evidence="10 15" id="KW-0472">Membrane</keyword>
<dbReference type="FunFam" id="3.40.50.1000:FF:000221">
    <property type="entry name" value="Phospholipid-transporting ATPase"/>
    <property type="match status" value="1"/>
</dbReference>
<accession>A0A068V6W2</accession>
<reference evidence="20" key="1">
    <citation type="journal article" date="2014" name="Science">
        <title>The coffee genome provides insight into the convergent evolution of caffeine biosynthesis.</title>
        <authorList>
            <person name="Denoeud F."/>
            <person name="Carretero-Paulet L."/>
            <person name="Dereeper A."/>
            <person name="Droc G."/>
            <person name="Guyot R."/>
            <person name="Pietrella M."/>
            <person name="Zheng C."/>
            <person name="Alberti A."/>
            <person name="Anthony F."/>
            <person name="Aprea G."/>
            <person name="Aury J.M."/>
            <person name="Bento P."/>
            <person name="Bernard M."/>
            <person name="Bocs S."/>
            <person name="Campa C."/>
            <person name="Cenci A."/>
            <person name="Combes M.C."/>
            <person name="Crouzillat D."/>
            <person name="Da Silva C."/>
            <person name="Daddiego L."/>
            <person name="De Bellis F."/>
            <person name="Dussert S."/>
            <person name="Garsmeur O."/>
            <person name="Gayraud T."/>
            <person name="Guignon V."/>
            <person name="Jahn K."/>
            <person name="Jamilloux V."/>
            <person name="Joet T."/>
            <person name="Labadie K."/>
            <person name="Lan T."/>
            <person name="Leclercq J."/>
            <person name="Lepelley M."/>
            <person name="Leroy T."/>
            <person name="Li L.T."/>
            <person name="Librado P."/>
            <person name="Lopez L."/>
            <person name="Munoz A."/>
            <person name="Noel B."/>
            <person name="Pallavicini A."/>
            <person name="Perrotta G."/>
            <person name="Poncet V."/>
            <person name="Pot D."/>
            <person name="Priyono X."/>
            <person name="Rigoreau M."/>
            <person name="Rouard M."/>
            <person name="Rozas J."/>
            <person name="Tranchant-Dubreuil C."/>
            <person name="VanBuren R."/>
            <person name="Zhang Q."/>
            <person name="Andrade A.C."/>
            <person name="Argout X."/>
            <person name="Bertrand B."/>
            <person name="de Kochko A."/>
            <person name="Graziosi G."/>
            <person name="Henry R.J."/>
            <person name="Jayarama X."/>
            <person name="Ming R."/>
            <person name="Nagai C."/>
            <person name="Rounsley S."/>
            <person name="Sankoff D."/>
            <person name="Giuliano G."/>
            <person name="Albert V.A."/>
            <person name="Wincker P."/>
            <person name="Lashermes P."/>
        </authorList>
    </citation>
    <scope>NUCLEOTIDE SEQUENCE [LARGE SCALE GENOMIC DNA]</scope>
    <source>
        <strain evidence="20">cv. DH200-94</strain>
    </source>
</reference>
<dbReference type="InterPro" id="IPR044492">
    <property type="entry name" value="P_typ_ATPase_HD_dom"/>
</dbReference>
<feature type="binding site" evidence="14">
    <location>
        <position position="940"/>
    </location>
    <ligand>
        <name>Mg(2+)</name>
        <dbReference type="ChEBI" id="CHEBI:18420"/>
    </ligand>
</feature>
<evidence type="ECO:0000259" key="18">
    <source>
        <dbReference type="Pfam" id="PF16212"/>
    </source>
</evidence>
<feature type="binding site" evidence="14">
    <location>
        <position position="525"/>
    </location>
    <ligand>
        <name>Mg(2+)</name>
        <dbReference type="ChEBI" id="CHEBI:18420"/>
    </ligand>
</feature>
<dbReference type="PROSITE" id="PS00154">
    <property type="entry name" value="ATPASE_E1_E2"/>
    <property type="match status" value="1"/>
</dbReference>
<evidence type="ECO:0000313" key="20">
    <source>
        <dbReference type="Proteomes" id="UP000295252"/>
    </source>
</evidence>
<dbReference type="InterPro" id="IPR032631">
    <property type="entry name" value="P-type_ATPase_N"/>
</dbReference>
<sequence>MTTQQRPLLIPSPRTPGAPELPYTPAYADQLKSISENPKPSSGTGMDINSQVDNLSLPDNITLNSSSQRSNSSYQSRASGRNSMREVSFAGNSVRELNSGELGKKPMRYGSRAESEGFSMSQKEINDEDARFVYINDPVKTNERFEFARNSIRTAKYSIITFLPRNVFEQFHRVAYIYFLVIAILNQLPQLAVFGRGVSVLPLAFVLSVTAVKDAYEDFRRHRSDKIENNRLAWVLVNDNFQQKKWKDIQVGEIIKISANDSLPCDMVLLSTSDPTGVAYVQTINLDGESNLKTRYAKQETQMKNPEKEKISGLIKCEKPNRNIYGFQANMEIDGKRVSLGPSNIVLRGCELKNTTWAIGVAVYAGRETKAMLNSSGAPSKRSRLETQMNREIIILSFFLVALCTIVSVCAGVWLRRHKDELDNMPFYRKKDYSEVEADGNYDDYNYYGYGLEIFFTFLMSVIVFQVMIPISLYISMELVRVGQAYFMIRDTNMYDASSNSRFQCRALNINEDLGQIKYVFSDKTGTLTENKMEFHCASISGVDYNGGTAIDEDEQVGYSTQVDGQVLRPKMKVKVDPQLLSIAKSGKQADQESGVRDFFLALAACNTIVPLTTETADPAVRLVDYQGESPDEQALVYAAAAYGFMLIERTSGHIVIDVQGETHRFNVLGLHEFDSDRKRMSVILGCPDNSVKVFVKGADTSMFSVIDKSLNLDILGATEAHLHSYSSVGLRTLVIGMRELSASEFEQWQSSYETASTALIGRAALLRKVASNVESNLRILGASGIEDKLQQGVPEAIESLRMAGIKVWVLTGDKQETAISIGYSSKLLTTQMTQIVINCKSKESCRKSLDDALIVSQKLVPDSVAAHATGGSSEASPLALIIDGTSLVHILDSELEEQLFQLASRCNVVLCCRVAPLQKAGIVALIKNRTDDMTLAIGDGANDVSMIQMADVGIGISGQEGRQAVMASDFAMGQFRFLVPLLLVHGHWNYQRISYMILYNFYRNAVLVFVLFWYALFTSYTLTTAMTDWSSMLYSIIYTAVPTIVVGILDKDLSRRTLLKYPQLYGAGQREEGYNTTLFWVTMMDTVWQSAAIFFLPVLAYWRSTVDISGLGDLWTLAVVIVVNLHLAMDVLRWYWITHAAIWGSIVATFICVLIIDCLPSLFGYWAFFKIAGSALFWLCLLGITVAALLPRFIVKVFSQYYRPDDILIAREADKFGNLTALRNGEIELNPIFDPPRR</sequence>
<dbReference type="SFLD" id="SFLDS00003">
    <property type="entry name" value="Haloacid_Dehalogenase"/>
    <property type="match status" value="1"/>
</dbReference>
<gene>
    <name evidence="19" type="ORF">GSCOC_T00018928001</name>
</gene>
<dbReference type="SUPFAM" id="SSF81653">
    <property type="entry name" value="Calcium ATPase, transduction domain A"/>
    <property type="match status" value="1"/>
</dbReference>
<dbReference type="EMBL" id="HG739215">
    <property type="protein sequence ID" value="CDP16545.1"/>
    <property type="molecule type" value="Genomic_DNA"/>
</dbReference>
<feature type="compositionally biased region" description="Low complexity" evidence="16">
    <location>
        <begin position="64"/>
        <end position="79"/>
    </location>
</feature>
<feature type="transmembrane region" description="Helical" evidence="15">
    <location>
        <begin position="454"/>
        <end position="475"/>
    </location>
</feature>
<dbReference type="SUPFAM" id="SSF56784">
    <property type="entry name" value="HAD-like"/>
    <property type="match status" value="1"/>
</dbReference>
<dbReference type="STRING" id="49390.A0A068V6W2"/>
<dbReference type="Gene3D" id="2.70.150.10">
    <property type="entry name" value="Calcium-transporting ATPase, cytoplasmic transduction domain A"/>
    <property type="match status" value="1"/>
</dbReference>
<evidence type="ECO:0000256" key="1">
    <source>
        <dbReference type="ARBA" id="ARBA00004141"/>
    </source>
</evidence>
<dbReference type="OrthoDB" id="377733at2759"/>
<evidence type="ECO:0000256" key="9">
    <source>
        <dbReference type="ARBA" id="ARBA00022989"/>
    </source>
</evidence>
<evidence type="ECO:0000256" key="2">
    <source>
        <dbReference type="ARBA" id="ARBA00008109"/>
    </source>
</evidence>
<dbReference type="Gene3D" id="3.40.1110.10">
    <property type="entry name" value="Calcium-transporting ATPase, cytoplasmic domain N"/>
    <property type="match status" value="1"/>
</dbReference>
<dbReference type="GO" id="GO:0045332">
    <property type="term" value="P:phospholipid translocation"/>
    <property type="evidence" value="ECO:0007669"/>
    <property type="project" value="TreeGrafter"/>
</dbReference>
<dbReference type="PANTHER" id="PTHR24092:SF91">
    <property type="entry name" value="PHOSPHOLIPID-TRANSPORTING ATPASE 1"/>
    <property type="match status" value="1"/>
</dbReference>
<organism evidence="19 20">
    <name type="scientific">Coffea canephora</name>
    <name type="common">Robusta coffee</name>
    <dbReference type="NCBI Taxonomy" id="49390"/>
    <lineage>
        <taxon>Eukaryota</taxon>
        <taxon>Viridiplantae</taxon>
        <taxon>Streptophyta</taxon>
        <taxon>Embryophyta</taxon>
        <taxon>Tracheophyta</taxon>
        <taxon>Spermatophyta</taxon>
        <taxon>Magnoliopsida</taxon>
        <taxon>eudicotyledons</taxon>
        <taxon>Gunneridae</taxon>
        <taxon>Pentapetalae</taxon>
        <taxon>asterids</taxon>
        <taxon>lamiids</taxon>
        <taxon>Gentianales</taxon>
        <taxon>Rubiaceae</taxon>
        <taxon>Ixoroideae</taxon>
        <taxon>Gardenieae complex</taxon>
        <taxon>Bertiereae - Coffeeae clade</taxon>
        <taxon>Coffeeae</taxon>
        <taxon>Coffea</taxon>
    </lineage>
</organism>
<evidence type="ECO:0000256" key="16">
    <source>
        <dbReference type="SAM" id="MobiDB-lite"/>
    </source>
</evidence>
<feature type="transmembrane region" description="Helical" evidence="15">
    <location>
        <begin position="1033"/>
        <end position="1050"/>
    </location>
</feature>
<dbReference type="InterPro" id="IPR036412">
    <property type="entry name" value="HAD-like_sf"/>
</dbReference>
<feature type="binding site" evidence="13">
    <location>
        <position position="943"/>
    </location>
    <ligand>
        <name>ATP</name>
        <dbReference type="ChEBI" id="CHEBI:30616"/>
    </ligand>
</feature>
<feature type="transmembrane region" description="Helical" evidence="15">
    <location>
        <begin position="393"/>
        <end position="415"/>
    </location>
</feature>
<dbReference type="Pfam" id="PF16209">
    <property type="entry name" value="PhoLip_ATPase_N"/>
    <property type="match status" value="1"/>
</dbReference>
<dbReference type="Pfam" id="PF13246">
    <property type="entry name" value="Cation_ATPase"/>
    <property type="match status" value="1"/>
</dbReference>
<keyword evidence="8 15" id="KW-1278">Translocase</keyword>
<evidence type="ECO:0000256" key="13">
    <source>
        <dbReference type="PIRSR" id="PIRSR606539-2"/>
    </source>
</evidence>
<keyword evidence="5 13" id="KW-0547">Nucleotide-binding</keyword>
<dbReference type="CDD" id="cd02073">
    <property type="entry name" value="P-type_ATPase_APLT_Dnf-like"/>
    <property type="match status" value="1"/>
</dbReference>
<evidence type="ECO:0000256" key="12">
    <source>
        <dbReference type="PIRSR" id="PIRSR606539-1"/>
    </source>
</evidence>
<feature type="transmembrane region" description="Helical" evidence="15">
    <location>
        <begin position="1079"/>
        <end position="1103"/>
    </location>
</feature>
<feature type="binding site" evidence="13">
    <location>
        <position position="633"/>
    </location>
    <ligand>
        <name>ATP</name>
        <dbReference type="ChEBI" id="CHEBI:30616"/>
    </ligand>
</feature>
<keyword evidence="20" id="KW-1185">Reference proteome</keyword>
<evidence type="ECO:0000313" key="19">
    <source>
        <dbReference type="EMBL" id="CDP16545.1"/>
    </source>
</evidence>
<dbReference type="PhylomeDB" id="A0A068V6W2"/>
<evidence type="ECO:0000256" key="14">
    <source>
        <dbReference type="PIRSR" id="PIRSR606539-3"/>
    </source>
</evidence>
<feature type="binding site" evidence="13">
    <location>
        <position position="920"/>
    </location>
    <ligand>
        <name>ATP</name>
        <dbReference type="ChEBI" id="CHEBI:30616"/>
    </ligand>
</feature>
<dbReference type="InterPro" id="IPR008250">
    <property type="entry name" value="ATPase_P-typ_transduc_dom_A_sf"/>
</dbReference>
<proteinExistence type="inferred from homology"/>
<feature type="binding site" evidence="13">
    <location>
        <position position="914"/>
    </location>
    <ligand>
        <name>ATP</name>
        <dbReference type="ChEBI" id="CHEBI:30616"/>
    </ligand>
</feature>
<dbReference type="GO" id="GO:0005524">
    <property type="term" value="F:ATP binding"/>
    <property type="evidence" value="ECO:0007669"/>
    <property type="project" value="UniProtKB-UniRule"/>
</dbReference>
<dbReference type="OMA" id="HWNWITH"/>